<sequence>MFLICVAALIIAMVGLVVFSLTQVAGTAGQGGAPGSSANTTAGPAATSQ</sequence>
<keyword evidence="2" id="KW-1185">Reference proteome</keyword>
<evidence type="ECO:0000313" key="2">
    <source>
        <dbReference type="Proteomes" id="UP001163223"/>
    </source>
</evidence>
<name>A0ACD4NM64_9HYPH</name>
<gene>
    <name evidence="1" type="ORF">OXU80_23635</name>
</gene>
<evidence type="ECO:0000313" key="1">
    <source>
        <dbReference type="EMBL" id="WAJ27800.1"/>
    </source>
</evidence>
<dbReference type="EMBL" id="CP113520">
    <property type="protein sequence ID" value="WAJ27800.1"/>
    <property type="molecule type" value="Genomic_DNA"/>
</dbReference>
<protein>
    <submittedName>
        <fullName evidence="1">Uncharacterized protein</fullName>
    </submittedName>
</protein>
<reference evidence="1" key="1">
    <citation type="submission" date="2022-11" db="EMBL/GenBank/DDBJ databases">
        <title>beta-Carotene-producing bacterium, Jeongeuplla avenae sp. nov., alleviates the salt stress of Arabidopsis seedlings.</title>
        <authorList>
            <person name="Jiang L."/>
            <person name="Lee J."/>
        </authorList>
    </citation>
    <scope>NUCLEOTIDE SEQUENCE</scope>
    <source>
        <strain evidence="1">DY_R2A_6</strain>
    </source>
</reference>
<proteinExistence type="predicted"/>
<dbReference type="Proteomes" id="UP001163223">
    <property type="component" value="Chromosome"/>
</dbReference>
<accession>A0ACD4NM64</accession>
<organism evidence="1 2">
    <name type="scientific">Antarcticirhabdus aurantiaca</name>
    <dbReference type="NCBI Taxonomy" id="2606717"/>
    <lineage>
        <taxon>Bacteria</taxon>
        <taxon>Pseudomonadati</taxon>
        <taxon>Pseudomonadota</taxon>
        <taxon>Alphaproteobacteria</taxon>
        <taxon>Hyphomicrobiales</taxon>
        <taxon>Aurantimonadaceae</taxon>
        <taxon>Antarcticirhabdus</taxon>
    </lineage>
</organism>